<reference evidence="5 6" key="1">
    <citation type="submission" date="2022-04" db="EMBL/GenBank/DDBJ databases">
        <title>Rhizobium coralii sp. nov., isolated from coral Turbinaria peltata.</title>
        <authorList>
            <person name="Sun H."/>
        </authorList>
    </citation>
    <scope>NUCLEOTIDE SEQUENCE [LARGE SCALE GENOMIC DNA]</scope>
    <source>
        <strain evidence="5 6">NTR19</strain>
    </source>
</reference>
<protein>
    <recommendedName>
        <fullName evidence="7">ABC transporter ATP-binding protein</fullName>
    </recommendedName>
</protein>
<accession>A0ABT0IX52</accession>
<dbReference type="Gene3D" id="3.40.50.300">
    <property type="entry name" value="P-loop containing nucleotide triphosphate hydrolases"/>
    <property type="match status" value="1"/>
</dbReference>
<evidence type="ECO:0000256" key="3">
    <source>
        <dbReference type="ARBA" id="ARBA00022741"/>
    </source>
</evidence>
<evidence type="ECO:0008006" key="7">
    <source>
        <dbReference type="Google" id="ProtNLM"/>
    </source>
</evidence>
<dbReference type="PANTHER" id="PTHR43776:SF7">
    <property type="entry name" value="D,D-DIPEPTIDE TRANSPORT ATP-BINDING PROTEIN DDPF-RELATED"/>
    <property type="match status" value="1"/>
</dbReference>
<organism evidence="5 6">
    <name type="scientific">Neorhizobium turbinariae</name>
    <dbReference type="NCBI Taxonomy" id="2937795"/>
    <lineage>
        <taxon>Bacteria</taxon>
        <taxon>Pseudomonadati</taxon>
        <taxon>Pseudomonadota</taxon>
        <taxon>Alphaproteobacteria</taxon>
        <taxon>Hyphomicrobiales</taxon>
        <taxon>Rhizobiaceae</taxon>
        <taxon>Rhizobium/Agrobacterium group</taxon>
        <taxon>Neorhizobium</taxon>
    </lineage>
</organism>
<dbReference type="InterPro" id="IPR050319">
    <property type="entry name" value="ABC_transp_ATP-bind"/>
</dbReference>
<gene>
    <name evidence="5" type="ORF">M0654_21030</name>
</gene>
<evidence type="ECO:0000256" key="4">
    <source>
        <dbReference type="ARBA" id="ARBA00022840"/>
    </source>
</evidence>
<name>A0ABT0IX52_9HYPH</name>
<comment type="caution">
    <text evidence="5">The sequence shown here is derived from an EMBL/GenBank/DDBJ whole genome shotgun (WGS) entry which is preliminary data.</text>
</comment>
<evidence type="ECO:0000256" key="1">
    <source>
        <dbReference type="ARBA" id="ARBA00005417"/>
    </source>
</evidence>
<keyword evidence="4" id="KW-0067">ATP-binding</keyword>
<dbReference type="Proteomes" id="UP001202827">
    <property type="component" value="Unassembled WGS sequence"/>
</dbReference>
<dbReference type="PANTHER" id="PTHR43776">
    <property type="entry name" value="TRANSPORT ATP-BINDING PROTEIN"/>
    <property type="match status" value="1"/>
</dbReference>
<evidence type="ECO:0000256" key="2">
    <source>
        <dbReference type="ARBA" id="ARBA00022448"/>
    </source>
</evidence>
<keyword evidence="2" id="KW-0813">Transport</keyword>
<keyword evidence="3" id="KW-0547">Nucleotide-binding</keyword>
<evidence type="ECO:0000313" key="5">
    <source>
        <dbReference type="EMBL" id="MCK8782464.1"/>
    </source>
</evidence>
<evidence type="ECO:0000313" key="6">
    <source>
        <dbReference type="Proteomes" id="UP001202827"/>
    </source>
</evidence>
<comment type="similarity">
    <text evidence="1">Belongs to the ABC transporter superfamily.</text>
</comment>
<dbReference type="RefSeq" id="WP_118851942.1">
    <property type="nucleotide sequence ID" value="NZ_JALPRY010000028.1"/>
</dbReference>
<dbReference type="SUPFAM" id="SSF52540">
    <property type="entry name" value="P-loop containing nucleoside triphosphate hydrolases"/>
    <property type="match status" value="1"/>
</dbReference>
<dbReference type="EMBL" id="JALPRY010000028">
    <property type="protein sequence ID" value="MCK8782464.1"/>
    <property type="molecule type" value="Genomic_DNA"/>
</dbReference>
<keyword evidence="6" id="KW-1185">Reference proteome</keyword>
<dbReference type="InterPro" id="IPR027417">
    <property type="entry name" value="P-loop_NTPase"/>
</dbReference>
<sequence>MNLTYVFISHDSVIRQICQRTIVMKRGEIIEQGDAEQTFLAPREGYTKALIESGRKTSQAAMMRA</sequence>
<proteinExistence type="inferred from homology"/>